<evidence type="ECO:0000313" key="1">
    <source>
        <dbReference type="EMBL" id="CAK9168515.1"/>
    </source>
</evidence>
<dbReference type="AlphaFoldDB" id="A0ABC8TGE6"/>
<sequence>MTAIPQCLCDSKTGESASLVALERGLCVFVECTWIGWKLTIEVVVESLELKVSYIGFVIGILSNSTQLNSTQLNSREPCPNIFGISYMNNVSPLCCLKG</sequence>
<name>A0ABC8TGE6_9AQUA</name>
<evidence type="ECO:0000313" key="2">
    <source>
        <dbReference type="Proteomes" id="UP001642360"/>
    </source>
</evidence>
<comment type="caution">
    <text evidence="1">The sequence shown here is derived from an EMBL/GenBank/DDBJ whole genome shotgun (WGS) entry which is preliminary data.</text>
</comment>
<dbReference type="EMBL" id="CAUOFW020005081">
    <property type="protein sequence ID" value="CAK9168515.1"/>
    <property type="molecule type" value="Genomic_DNA"/>
</dbReference>
<keyword evidence="2" id="KW-1185">Reference proteome</keyword>
<proteinExistence type="predicted"/>
<organism evidence="1 2">
    <name type="scientific">Ilex paraguariensis</name>
    <name type="common">yerba mate</name>
    <dbReference type="NCBI Taxonomy" id="185542"/>
    <lineage>
        <taxon>Eukaryota</taxon>
        <taxon>Viridiplantae</taxon>
        <taxon>Streptophyta</taxon>
        <taxon>Embryophyta</taxon>
        <taxon>Tracheophyta</taxon>
        <taxon>Spermatophyta</taxon>
        <taxon>Magnoliopsida</taxon>
        <taxon>eudicotyledons</taxon>
        <taxon>Gunneridae</taxon>
        <taxon>Pentapetalae</taxon>
        <taxon>asterids</taxon>
        <taxon>campanulids</taxon>
        <taxon>Aquifoliales</taxon>
        <taxon>Aquifoliaceae</taxon>
        <taxon>Ilex</taxon>
    </lineage>
</organism>
<gene>
    <name evidence="1" type="ORF">ILEXP_LOCUS37910</name>
</gene>
<reference evidence="1 2" key="1">
    <citation type="submission" date="2024-02" db="EMBL/GenBank/DDBJ databases">
        <authorList>
            <person name="Vignale AGUSTIN F."/>
            <person name="Sosa J E."/>
            <person name="Modenutti C."/>
        </authorList>
    </citation>
    <scope>NUCLEOTIDE SEQUENCE [LARGE SCALE GENOMIC DNA]</scope>
</reference>
<dbReference type="Proteomes" id="UP001642360">
    <property type="component" value="Unassembled WGS sequence"/>
</dbReference>
<protein>
    <submittedName>
        <fullName evidence="1">Uncharacterized protein</fullName>
    </submittedName>
</protein>
<accession>A0ABC8TGE6</accession>